<proteinExistence type="predicted"/>
<dbReference type="Proteomes" id="UP001281761">
    <property type="component" value="Unassembled WGS sequence"/>
</dbReference>
<name>A0ABQ9XNJ4_9EUKA</name>
<evidence type="ECO:0000313" key="1">
    <source>
        <dbReference type="EMBL" id="KAK2953983.1"/>
    </source>
</evidence>
<dbReference type="EMBL" id="JARBJD010000084">
    <property type="protein sequence ID" value="KAK2953983.1"/>
    <property type="molecule type" value="Genomic_DNA"/>
</dbReference>
<protein>
    <submittedName>
        <fullName evidence="1">Uncharacterized protein</fullName>
    </submittedName>
</protein>
<organism evidence="1 2">
    <name type="scientific">Blattamonas nauphoetae</name>
    <dbReference type="NCBI Taxonomy" id="2049346"/>
    <lineage>
        <taxon>Eukaryota</taxon>
        <taxon>Metamonada</taxon>
        <taxon>Preaxostyla</taxon>
        <taxon>Oxymonadida</taxon>
        <taxon>Blattamonas</taxon>
    </lineage>
</organism>
<comment type="caution">
    <text evidence="1">The sequence shown here is derived from an EMBL/GenBank/DDBJ whole genome shotgun (WGS) entry which is preliminary data.</text>
</comment>
<reference evidence="1 2" key="1">
    <citation type="journal article" date="2022" name="bioRxiv">
        <title>Genomics of Preaxostyla Flagellates Illuminates Evolutionary Transitions and the Path Towards Mitochondrial Loss.</title>
        <authorList>
            <person name="Novak L.V.F."/>
            <person name="Treitli S.C."/>
            <person name="Pyrih J."/>
            <person name="Halakuc P."/>
            <person name="Pipaliya S.V."/>
            <person name="Vacek V."/>
            <person name="Brzon O."/>
            <person name="Soukal P."/>
            <person name="Eme L."/>
            <person name="Dacks J.B."/>
            <person name="Karnkowska A."/>
            <person name="Elias M."/>
            <person name="Hampl V."/>
        </authorList>
    </citation>
    <scope>NUCLEOTIDE SEQUENCE [LARGE SCALE GENOMIC DNA]</scope>
    <source>
        <strain evidence="1">NAU3</strain>
        <tissue evidence="1">Gut</tissue>
    </source>
</reference>
<sequence length="191" mass="20948">MSALDLTTSSSTVSSCPDCSAFLNWDKKEPESGAEKAVVFRSLVATLKFKPALDDSLEAKVVKLLKSAIPKSRASADDFLSRLGLATDESLTDIVQSIVVLISLPSQAIIKAAMELLSCQSPSMVATLSNSFAATLARLPLLPSGRRRWMDGVDWWEFVMMRLDFQNRLPRSLRMMDLTRSSADPSDDDSE</sequence>
<gene>
    <name evidence="1" type="ORF">BLNAU_11085</name>
</gene>
<accession>A0ABQ9XNJ4</accession>
<keyword evidence="2" id="KW-1185">Reference proteome</keyword>
<evidence type="ECO:0000313" key="2">
    <source>
        <dbReference type="Proteomes" id="UP001281761"/>
    </source>
</evidence>